<keyword evidence="3" id="KW-0804">Transcription</keyword>
<proteinExistence type="predicted"/>
<reference evidence="5" key="1">
    <citation type="submission" date="2020-01" db="EMBL/GenBank/DDBJ databases">
        <authorList>
            <person name="Meier V. D."/>
            <person name="Meier V D."/>
        </authorList>
    </citation>
    <scope>NUCLEOTIDE SEQUENCE</scope>
    <source>
        <strain evidence="5">HLG_WM_MAG_04</strain>
    </source>
</reference>
<evidence type="ECO:0000313" key="5">
    <source>
        <dbReference type="EMBL" id="CAA6801223.1"/>
    </source>
</evidence>
<feature type="domain" description="HTH marR-type" evidence="4">
    <location>
        <begin position="9"/>
        <end position="141"/>
    </location>
</feature>
<organism evidence="5">
    <name type="scientific">uncultured Sulfurovum sp</name>
    <dbReference type="NCBI Taxonomy" id="269237"/>
    <lineage>
        <taxon>Bacteria</taxon>
        <taxon>Pseudomonadati</taxon>
        <taxon>Campylobacterota</taxon>
        <taxon>Epsilonproteobacteria</taxon>
        <taxon>Campylobacterales</taxon>
        <taxon>Sulfurovaceae</taxon>
        <taxon>Sulfurovum</taxon>
        <taxon>environmental samples</taxon>
    </lineage>
</organism>
<evidence type="ECO:0000259" key="4">
    <source>
        <dbReference type="PROSITE" id="PS50995"/>
    </source>
</evidence>
<dbReference type="PROSITE" id="PS50995">
    <property type="entry name" value="HTH_MARR_2"/>
    <property type="match status" value="1"/>
</dbReference>
<evidence type="ECO:0000256" key="2">
    <source>
        <dbReference type="ARBA" id="ARBA00023125"/>
    </source>
</evidence>
<evidence type="ECO:0000256" key="3">
    <source>
        <dbReference type="ARBA" id="ARBA00023163"/>
    </source>
</evidence>
<dbReference type="GO" id="GO:0003700">
    <property type="term" value="F:DNA-binding transcription factor activity"/>
    <property type="evidence" value="ECO:0007669"/>
    <property type="project" value="InterPro"/>
</dbReference>
<dbReference type="SMART" id="SM00347">
    <property type="entry name" value="HTH_MARR"/>
    <property type="match status" value="1"/>
</dbReference>
<dbReference type="InterPro" id="IPR036390">
    <property type="entry name" value="WH_DNA-bd_sf"/>
</dbReference>
<protein>
    <recommendedName>
        <fullName evidence="4">HTH marR-type domain-containing protein</fullName>
    </recommendedName>
</protein>
<name>A0A6S6S0K0_9BACT</name>
<dbReference type="PANTHER" id="PTHR42756:SF1">
    <property type="entry name" value="TRANSCRIPTIONAL REPRESSOR OF EMRAB OPERON"/>
    <property type="match status" value="1"/>
</dbReference>
<dbReference type="AlphaFoldDB" id="A0A6S6S0K0"/>
<accession>A0A6S6S0K0</accession>
<dbReference type="InterPro" id="IPR036388">
    <property type="entry name" value="WH-like_DNA-bd_sf"/>
</dbReference>
<gene>
    <name evidence="5" type="ORF">HELGO_WM28465</name>
</gene>
<keyword evidence="2" id="KW-0238">DNA-binding</keyword>
<dbReference type="EMBL" id="CACVAX010000004">
    <property type="protein sequence ID" value="CAA6801223.1"/>
    <property type="molecule type" value="Genomic_DNA"/>
</dbReference>
<dbReference type="SUPFAM" id="SSF46785">
    <property type="entry name" value="Winged helix' DNA-binding domain"/>
    <property type="match status" value="1"/>
</dbReference>
<dbReference type="PRINTS" id="PR00598">
    <property type="entry name" value="HTHMARR"/>
</dbReference>
<dbReference type="GO" id="GO:0003677">
    <property type="term" value="F:DNA binding"/>
    <property type="evidence" value="ECO:0007669"/>
    <property type="project" value="UniProtKB-KW"/>
</dbReference>
<dbReference type="Pfam" id="PF01047">
    <property type="entry name" value="MarR"/>
    <property type="match status" value="1"/>
</dbReference>
<sequence length="157" mass="18227">MSSKESNKEESLGYHVHVTGNQMRNNFNEFLKPYNIYTEQFAMLCSLNEYGTSTVSQLAQYNYKDKTTVSRLLHSLIKKEFILREPSPTDRRSYLISLTAKGQELYDEVGLCLKVYEAEKEQSISPEEKAITIKVLTHLREMDMSKTIEQLRKDKAC</sequence>
<evidence type="ECO:0000256" key="1">
    <source>
        <dbReference type="ARBA" id="ARBA00023015"/>
    </source>
</evidence>
<dbReference type="PROSITE" id="PS01117">
    <property type="entry name" value="HTH_MARR_1"/>
    <property type="match status" value="1"/>
</dbReference>
<dbReference type="Gene3D" id="1.10.10.10">
    <property type="entry name" value="Winged helix-like DNA-binding domain superfamily/Winged helix DNA-binding domain"/>
    <property type="match status" value="1"/>
</dbReference>
<dbReference type="PANTHER" id="PTHR42756">
    <property type="entry name" value="TRANSCRIPTIONAL REGULATOR, MARR"/>
    <property type="match status" value="1"/>
</dbReference>
<dbReference type="InterPro" id="IPR000835">
    <property type="entry name" value="HTH_MarR-typ"/>
</dbReference>
<dbReference type="InterPro" id="IPR023187">
    <property type="entry name" value="Tscrpt_reg_MarR-type_CS"/>
</dbReference>
<keyword evidence="1" id="KW-0805">Transcription regulation</keyword>